<feature type="domain" description="MULE transposase" evidence="2">
    <location>
        <begin position="35"/>
        <end position="128"/>
    </location>
</feature>
<protein>
    <recommendedName>
        <fullName evidence="2">MULE transposase domain-containing protein</fullName>
    </recommendedName>
</protein>
<dbReference type="EMBL" id="CAJNOC010003469">
    <property type="protein sequence ID" value="CAF0984018.1"/>
    <property type="molecule type" value="Genomic_DNA"/>
</dbReference>
<dbReference type="Pfam" id="PF10551">
    <property type="entry name" value="MULE"/>
    <property type="match status" value="1"/>
</dbReference>
<sequence>MPILKKLAVILLNIPSSSAYIERFYSICGLVYVWLYVDGTFQVAPLLYKQVVTVNVIYRGKNLPLVYSLLPNKQEVTYTRFFKMLVNNEINPMKSPARFIVDFELAIINCLEKLYDSEVCGCYFHYTQSMWRNVSKKGLIHVFNEDPLVRLAYRRIKSLPFLKVKVLVIIQT</sequence>
<evidence type="ECO:0000313" key="4">
    <source>
        <dbReference type="Proteomes" id="UP000663879"/>
    </source>
</evidence>
<evidence type="ECO:0000256" key="1">
    <source>
        <dbReference type="SAM" id="SignalP"/>
    </source>
</evidence>
<keyword evidence="1" id="KW-0732">Signal</keyword>
<accession>A0A814FJZ4</accession>
<organism evidence="3 4">
    <name type="scientific">Brachionus calyciflorus</name>
    <dbReference type="NCBI Taxonomy" id="104777"/>
    <lineage>
        <taxon>Eukaryota</taxon>
        <taxon>Metazoa</taxon>
        <taxon>Spiralia</taxon>
        <taxon>Gnathifera</taxon>
        <taxon>Rotifera</taxon>
        <taxon>Eurotatoria</taxon>
        <taxon>Monogononta</taxon>
        <taxon>Pseudotrocha</taxon>
        <taxon>Ploima</taxon>
        <taxon>Brachionidae</taxon>
        <taxon>Brachionus</taxon>
    </lineage>
</organism>
<feature type="signal peptide" evidence="1">
    <location>
        <begin position="1"/>
        <end position="19"/>
    </location>
</feature>
<feature type="chain" id="PRO_5032530822" description="MULE transposase domain-containing protein" evidence="1">
    <location>
        <begin position="20"/>
        <end position="172"/>
    </location>
</feature>
<dbReference type="OrthoDB" id="10029846at2759"/>
<dbReference type="Proteomes" id="UP000663879">
    <property type="component" value="Unassembled WGS sequence"/>
</dbReference>
<name>A0A814FJZ4_9BILA</name>
<evidence type="ECO:0000259" key="2">
    <source>
        <dbReference type="Pfam" id="PF10551"/>
    </source>
</evidence>
<dbReference type="InterPro" id="IPR018289">
    <property type="entry name" value="MULE_transposase_dom"/>
</dbReference>
<gene>
    <name evidence="3" type="ORF">OXX778_LOCUS15569</name>
</gene>
<keyword evidence="4" id="KW-1185">Reference proteome</keyword>
<evidence type="ECO:0000313" key="3">
    <source>
        <dbReference type="EMBL" id="CAF0984018.1"/>
    </source>
</evidence>
<comment type="caution">
    <text evidence="3">The sequence shown here is derived from an EMBL/GenBank/DDBJ whole genome shotgun (WGS) entry which is preliminary data.</text>
</comment>
<proteinExistence type="predicted"/>
<reference evidence="3" key="1">
    <citation type="submission" date="2021-02" db="EMBL/GenBank/DDBJ databases">
        <authorList>
            <person name="Nowell W R."/>
        </authorList>
    </citation>
    <scope>NUCLEOTIDE SEQUENCE</scope>
    <source>
        <strain evidence="3">Ploen Becks lab</strain>
    </source>
</reference>
<dbReference type="AlphaFoldDB" id="A0A814FJZ4"/>